<evidence type="ECO:0000256" key="1">
    <source>
        <dbReference type="PROSITE-ProRule" id="PRU00409"/>
    </source>
</evidence>
<reference evidence="3" key="1">
    <citation type="submission" date="2021-12" db="EMBL/GenBank/DDBJ databases">
        <authorList>
            <person name="Criscuolo A."/>
        </authorList>
    </citation>
    <scope>NUCLEOTIDE SEQUENCE</scope>
    <source>
        <strain evidence="3">CIP111894</strain>
    </source>
</reference>
<dbReference type="PROSITE" id="PS50975">
    <property type="entry name" value="ATP_GRASP"/>
    <property type="match status" value="1"/>
</dbReference>
<feature type="domain" description="ATP-grasp" evidence="2">
    <location>
        <begin position="194"/>
        <end position="427"/>
    </location>
</feature>
<accession>A0ABN8FH93</accession>
<dbReference type="InterPro" id="IPR047778">
    <property type="entry name" value="STM4014-like"/>
</dbReference>
<protein>
    <recommendedName>
        <fullName evidence="2">ATP-grasp domain-containing protein</fullName>
    </recommendedName>
</protein>
<keyword evidence="4" id="KW-1185">Reference proteome</keyword>
<organism evidence="3 4">
    <name type="scientific">Paenibacillus pseudetheri</name>
    <dbReference type="NCBI Taxonomy" id="2897682"/>
    <lineage>
        <taxon>Bacteria</taxon>
        <taxon>Bacillati</taxon>
        <taxon>Bacillota</taxon>
        <taxon>Bacilli</taxon>
        <taxon>Bacillales</taxon>
        <taxon>Paenibacillaceae</taxon>
        <taxon>Paenibacillus</taxon>
    </lineage>
</organism>
<evidence type="ECO:0000313" key="3">
    <source>
        <dbReference type="EMBL" id="CAH1054571.1"/>
    </source>
</evidence>
<dbReference type="SUPFAM" id="SSF56059">
    <property type="entry name" value="Glutathione synthetase ATP-binding domain-like"/>
    <property type="match status" value="1"/>
</dbReference>
<dbReference type="NCBIfam" id="NF038074">
    <property type="entry name" value="fam_STM4014"/>
    <property type="match status" value="1"/>
</dbReference>
<dbReference type="PANTHER" id="PTHR21621">
    <property type="entry name" value="RIBOSOMAL PROTEIN S6 MODIFICATION PROTEIN"/>
    <property type="match status" value="1"/>
</dbReference>
<evidence type="ECO:0000313" key="4">
    <source>
        <dbReference type="Proteomes" id="UP000838749"/>
    </source>
</evidence>
<gene>
    <name evidence="3" type="ORF">PAECIP111894_00716</name>
</gene>
<dbReference type="Gene3D" id="3.30.470.20">
    <property type="entry name" value="ATP-grasp fold, B domain"/>
    <property type="match status" value="1"/>
</dbReference>
<dbReference type="EMBL" id="CAKMAB010000003">
    <property type="protein sequence ID" value="CAH1054571.1"/>
    <property type="molecule type" value="Genomic_DNA"/>
</dbReference>
<name>A0ABN8FH93_9BACL</name>
<evidence type="ECO:0000259" key="2">
    <source>
        <dbReference type="PROSITE" id="PS50975"/>
    </source>
</evidence>
<dbReference type="InterPro" id="IPR011761">
    <property type="entry name" value="ATP-grasp"/>
</dbReference>
<keyword evidence="1" id="KW-0067">ATP-binding</keyword>
<dbReference type="PANTHER" id="PTHR21621:SF0">
    <property type="entry name" value="BETA-CITRYLGLUTAMATE SYNTHASE B-RELATED"/>
    <property type="match status" value="1"/>
</dbReference>
<sequence length="445" mass="49292">MMRKTGAILPSQSEPLMRPMIVIGIPGDKRTSGIQQARSDLGMPPAIILSYAEFLQGRSLGDLMEEHKKQLSRQSSVYNGVDLSAAPPLLRLESPGSSFEIERALIALGAPDSDDIDDTLHPFADRPDPRPLRVKVAHQLKEMQGILHHPSQWFRGYCRMLARLQREAKTACPGSLWLNDPTDIAAMTDKRQTQQILSEAGIPIPRPVGEDQQPTDYDSLREMMLSRRMHRVFIKLAFGSAASGVIAYQIHPVTGAEIALTTVGVEDYITRPPIYYNSGKLRRYTDTATISGIINWIYQHGAYAEQWIPKAGLKGKAFDIRQLVVLREACHAVARVSPTPITNLHLRNQRISLSEAGLSEPIQEQVRNTAVQALAAFPRSGVAGIDVLVSGGSQQCFVADVNPFGDLLYDVKYRGCNTYEWEMKVLSARDYITPPSIPLIKEGLS</sequence>
<dbReference type="Proteomes" id="UP000838749">
    <property type="component" value="Unassembled WGS sequence"/>
</dbReference>
<proteinExistence type="predicted"/>
<comment type="caution">
    <text evidence="3">The sequence shown here is derived from an EMBL/GenBank/DDBJ whole genome shotgun (WGS) entry which is preliminary data.</text>
</comment>
<keyword evidence="1" id="KW-0547">Nucleotide-binding</keyword>